<evidence type="ECO:0000313" key="1">
    <source>
        <dbReference type="EMBL" id="GLQ55127.1"/>
    </source>
</evidence>
<dbReference type="Gene3D" id="3.40.30.10">
    <property type="entry name" value="Glutaredoxin"/>
    <property type="match status" value="1"/>
</dbReference>
<accession>A0ABQ5W4Y5</accession>
<dbReference type="RefSeq" id="WP_284340559.1">
    <property type="nucleotide sequence ID" value="NZ_BSNS01000011.1"/>
</dbReference>
<organism evidence="1 2">
    <name type="scientific">Devosia nitrariae</name>
    <dbReference type="NCBI Taxonomy" id="2071872"/>
    <lineage>
        <taxon>Bacteria</taxon>
        <taxon>Pseudomonadati</taxon>
        <taxon>Pseudomonadota</taxon>
        <taxon>Alphaproteobacteria</taxon>
        <taxon>Hyphomicrobiales</taxon>
        <taxon>Devosiaceae</taxon>
        <taxon>Devosia</taxon>
    </lineage>
</organism>
<reference evidence="2" key="1">
    <citation type="journal article" date="2019" name="Int. J. Syst. Evol. Microbiol.">
        <title>The Global Catalogue of Microorganisms (GCM) 10K type strain sequencing project: providing services to taxonomists for standard genome sequencing and annotation.</title>
        <authorList>
            <consortium name="The Broad Institute Genomics Platform"/>
            <consortium name="The Broad Institute Genome Sequencing Center for Infectious Disease"/>
            <person name="Wu L."/>
            <person name="Ma J."/>
        </authorList>
    </citation>
    <scope>NUCLEOTIDE SEQUENCE [LARGE SCALE GENOMIC DNA]</scope>
    <source>
        <strain evidence="2">NBRC 112416</strain>
    </source>
</reference>
<evidence type="ECO:0000313" key="2">
    <source>
        <dbReference type="Proteomes" id="UP001156691"/>
    </source>
</evidence>
<evidence type="ECO:0008006" key="3">
    <source>
        <dbReference type="Google" id="ProtNLM"/>
    </source>
</evidence>
<comment type="caution">
    <text evidence="1">The sequence shown here is derived from an EMBL/GenBank/DDBJ whole genome shotgun (WGS) entry which is preliminary data.</text>
</comment>
<dbReference type="InterPro" id="IPR010296">
    <property type="entry name" value="DUF899_thioredox"/>
</dbReference>
<proteinExistence type="predicted"/>
<name>A0ABQ5W4Y5_9HYPH</name>
<dbReference type="Proteomes" id="UP001156691">
    <property type="component" value="Unassembled WGS sequence"/>
</dbReference>
<dbReference type="EMBL" id="BSNS01000011">
    <property type="protein sequence ID" value="GLQ55127.1"/>
    <property type="molecule type" value="Genomic_DNA"/>
</dbReference>
<dbReference type="SUPFAM" id="SSF52833">
    <property type="entry name" value="Thioredoxin-like"/>
    <property type="match status" value="1"/>
</dbReference>
<dbReference type="InterPro" id="IPR036249">
    <property type="entry name" value="Thioredoxin-like_sf"/>
</dbReference>
<dbReference type="Pfam" id="PF05988">
    <property type="entry name" value="DUF899"/>
    <property type="match status" value="1"/>
</dbReference>
<gene>
    <name evidence="1" type="ORF">GCM10010862_23860</name>
</gene>
<protein>
    <recommendedName>
        <fullName evidence="3">DUF899 domain-containing protein</fullName>
    </recommendedName>
</protein>
<sequence length="238" mass="27680">MQHAVVSRDEWLTARRDLMKAEKELTHLRDKVARERLALPWVRVDKEYLFDTLEGPRTLADLFEGRSQLLVQHFMFAPGWKEGCPSCSYMADHTDGMNMHLANHDVTMIAVSRAPLADIERYRKRMGWQFKWVSSNGSDFNYDFRVSFTPEEIATGQIDYNFGEWRETGEEWPGVSAFFKDEAGEVFRTYSTYGRGVEVMMGTYAMLDLAPKGRNESEGMDWVRRHDRYAQPPRGTVE</sequence>
<keyword evidence="2" id="KW-1185">Reference proteome</keyword>